<dbReference type="PANTHER" id="PTHR31374:SF203">
    <property type="entry name" value="AUXIN-RESPONSIVE PROTEIN SAUR71-LIKE"/>
    <property type="match status" value="1"/>
</dbReference>
<dbReference type="InterPro" id="IPR003676">
    <property type="entry name" value="SAUR_fam"/>
</dbReference>
<gene>
    <name evidence="2" type="ORF">CASFOL_012177</name>
</gene>
<evidence type="ECO:0000313" key="2">
    <source>
        <dbReference type="EMBL" id="KAL3644245.1"/>
    </source>
</evidence>
<comment type="caution">
    <text evidence="2">The sequence shown here is derived from an EMBL/GenBank/DDBJ whole genome shotgun (WGS) entry which is preliminary data.</text>
</comment>
<dbReference type="AlphaFoldDB" id="A0ABD3DTR0"/>
<accession>A0ABD3DTR0</accession>
<sequence>MASAVKKVNMISQVVRLRQLVQRWKTKSLTRRRTALCYSSSSSDSDRAAGSNRITPSGCLAVYVGPGLTRFVIPTRFLNLPVFVALLQQAEEEFGFQTAGGLALPCEPGFFSEILRFLQTDEQRFSWMGMDEFSNVISEVGLESCKESCSHAFTPLLHKTRV</sequence>
<keyword evidence="3" id="KW-1185">Reference proteome</keyword>
<proteinExistence type="inferred from homology"/>
<comment type="similarity">
    <text evidence="1">Belongs to the ARG7 family.</text>
</comment>
<dbReference type="PANTHER" id="PTHR31374">
    <property type="entry name" value="AUXIN-INDUCED PROTEIN-LIKE-RELATED"/>
    <property type="match status" value="1"/>
</dbReference>
<dbReference type="EMBL" id="JAVIJP010000015">
    <property type="protein sequence ID" value="KAL3644245.1"/>
    <property type="molecule type" value="Genomic_DNA"/>
</dbReference>
<dbReference type="Pfam" id="PF02519">
    <property type="entry name" value="Auxin_inducible"/>
    <property type="match status" value="1"/>
</dbReference>
<evidence type="ECO:0000256" key="1">
    <source>
        <dbReference type="ARBA" id="ARBA00006974"/>
    </source>
</evidence>
<dbReference type="Proteomes" id="UP001632038">
    <property type="component" value="Unassembled WGS sequence"/>
</dbReference>
<protein>
    <submittedName>
        <fullName evidence="2">Uncharacterized protein</fullName>
    </submittedName>
</protein>
<organism evidence="2 3">
    <name type="scientific">Castilleja foliolosa</name>
    <dbReference type="NCBI Taxonomy" id="1961234"/>
    <lineage>
        <taxon>Eukaryota</taxon>
        <taxon>Viridiplantae</taxon>
        <taxon>Streptophyta</taxon>
        <taxon>Embryophyta</taxon>
        <taxon>Tracheophyta</taxon>
        <taxon>Spermatophyta</taxon>
        <taxon>Magnoliopsida</taxon>
        <taxon>eudicotyledons</taxon>
        <taxon>Gunneridae</taxon>
        <taxon>Pentapetalae</taxon>
        <taxon>asterids</taxon>
        <taxon>lamiids</taxon>
        <taxon>Lamiales</taxon>
        <taxon>Orobanchaceae</taxon>
        <taxon>Pedicularideae</taxon>
        <taxon>Castillejinae</taxon>
        <taxon>Castilleja</taxon>
    </lineage>
</organism>
<name>A0ABD3DTR0_9LAMI</name>
<evidence type="ECO:0000313" key="3">
    <source>
        <dbReference type="Proteomes" id="UP001632038"/>
    </source>
</evidence>
<reference evidence="3" key="1">
    <citation type="journal article" date="2024" name="IScience">
        <title>Strigolactones Initiate the Formation of Haustorium-like Structures in Castilleja.</title>
        <authorList>
            <person name="Buerger M."/>
            <person name="Peterson D."/>
            <person name="Chory J."/>
        </authorList>
    </citation>
    <scope>NUCLEOTIDE SEQUENCE [LARGE SCALE GENOMIC DNA]</scope>
</reference>